<evidence type="ECO:0000313" key="4">
    <source>
        <dbReference type="WBParaSite" id="HNAJ_0000588701-mRNA-1"/>
    </source>
</evidence>
<evidence type="ECO:0000313" key="3">
    <source>
        <dbReference type="Proteomes" id="UP000278807"/>
    </source>
</evidence>
<dbReference type="AlphaFoldDB" id="A0A0R3TFP6"/>
<sequence length="68" mass="7507">MNAIAPAVSIFFLLAYASVNLACALLDTASPANFRKSITGFVCASNCYGLTEKDLFQIEEIEIWEFRP</sequence>
<reference evidence="4" key="1">
    <citation type="submission" date="2017-02" db="UniProtKB">
        <authorList>
            <consortium name="WormBaseParasite"/>
        </authorList>
    </citation>
    <scope>IDENTIFICATION</scope>
</reference>
<keyword evidence="3" id="KW-1185">Reference proteome</keyword>
<keyword evidence="1" id="KW-0732">Signal</keyword>
<dbReference type="EMBL" id="UZAE01005608">
    <property type="protein sequence ID" value="VDO01744.1"/>
    <property type="molecule type" value="Genomic_DNA"/>
</dbReference>
<accession>A0A0R3TFP6</accession>
<dbReference type="OrthoDB" id="9950028at2759"/>
<dbReference type="WBParaSite" id="HNAJ_0000588701-mRNA-1">
    <property type="protein sequence ID" value="HNAJ_0000588701-mRNA-1"/>
    <property type="gene ID" value="HNAJ_0000588701"/>
</dbReference>
<proteinExistence type="predicted"/>
<protein>
    <submittedName>
        <fullName evidence="4">AA_permease domain-containing protein</fullName>
    </submittedName>
</protein>
<organism evidence="4">
    <name type="scientific">Rodentolepis nana</name>
    <name type="common">Dwarf tapeworm</name>
    <name type="synonym">Hymenolepis nana</name>
    <dbReference type="NCBI Taxonomy" id="102285"/>
    <lineage>
        <taxon>Eukaryota</taxon>
        <taxon>Metazoa</taxon>
        <taxon>Spiralia</taxon>
        <taxon>Lophotrochozoa</taxon>
        <taxon>Platyhelminthes</taxon>
        <taxon>Cestoda</taxon>
        <taxon>Eucestoda</taxon>
        <taxon>Cyclophyllidea</taxon>
        <taxon>Hymenolepididae</taxon>
        <taxon>Rodentolepis</taxon>
    </lineage>
</organism>
<dbReference type="Proteomes" id="UP000278807">
    <property type="component" value="Unassembled WGS sequence"/>
</dbReference>
<evidence type="ECO:0000256" key="1">
    <source>
        <dbReference type="SAM" id="SignalP"/>
    </source>
</evidence>
<gene>
    <name evidence="2" type="ORF">HNAJ_LOCUS5884</name>
</gene>
<feature type="chain" id="PRO_5043131796" evidence="1">
    <location>
        <begin position="25"/>
        <end position="68"/>
    </location>
</feature>
<name>A0A0R3TFP6_RODNA</name>
<reference evidence="2 3" key="2">
    <citation type="submission" date="2018-11" db="EMBL/GenBank/DDBJ databases">
        <authorList>
            <consortium name="Pathogen Informatics"/>
        </authorList>
    </citation>
    <scope>NUCLEOTIDE SEQUENCE [LARGE SCALE GENOMIC DNA]</scope>
</reference>
<feature type="signal peptide" evidence="1">
    <location>
        <begin position="1"/>
        <end position="24"/>
    </location>
</feature>
<evidence type="ECO:0000313" key="2">
    <source>
        <dbReference type="EMBL" id="VDO01744.1"/>
    </source>
</evidence>